<evidence type="ECO:0000313" key="2">
    <source>
        <dbReference type="EMBL" id="MFC7386839.1"/>
    </source>
</evidence>
<dbReference type="Pfam" id="PF13478">
    <property type="entry name" value="XdhC_C"/>
    <property type="match status" value="1"/>
</dbReference>
<feature type="domain" description="XdhC Rossmann" evidence="1">
    <location>
        <begin position="20"/>
        <end position="157"/>
    </location>
</feature>
<gene>
    <name evidence="2" type="ORF">ACFQSB_31835</name>
</gene>
<dbReference type="RefSeq" id="WP_380830557.1">
    <property type="nucleotide sequence ID" value="NZ_JBHTCG010000031.1"/>
</dbReference>
<dbReference type="PANTHER" id="PTHR30388">
    <property type="entry name" value="ALDEHYDE OXIDOREDUCTASE MOLYBDENUM COFACTOR ASSEMBLY PROTEIN"/>
    <property type="match status" value="1"/>
</dbReference>
<dbReference type="EMBL" id="JBHTCG010000031">
    <property type="protein sequence ID" value="MFC7386839.1"/>
    <property type="molecule type" value="Genomic_DNA"/>
</dbReference>
<proteinExistence type="predicted"/>
<comment type="caution">
    <text evidence="2">The sequence shown here is derived from an EMBL/GenBank/DDBJ whole genome shotgun (WGS) entry which is preliminary data.</text>
</comment>
<dbReference type="PANTHER" id="PTHR30388:SF6">
    <property type="entry name" value="XANTHINE DEHYDROGENASE SUBUNIT A-RELATED"/>
    <property type="match status" value="1"/>
</dbReference>
<sequence length="171" mass="17956">MAHGSAPAPWEASRAGERVLVAVFASPVAEHLLRYGADIGFRGVLLEPDPERAERVAADGIPGAEVVTKVPAWLDGTADVVLTDHDRPELGAVLYELIAFPCRWIGVMGSPRHTAPHVSALAALGVPPGEIARVHRPIGLNIGSKTPPEIAISTLAGLLADRNDRPGGFAF</sequence>
<accession>A0ABW2PBX3</accession>
<reference evidence="3" key="1">
    <citation type="journal article" date="2019" name="Int. J. Syst. Evol. Microbiol.">
        <title>The Global Catalogue of Microorganisms (GCM) 10K type strain sequencing project: providing services to taxonomists for standard genome sequencing and annotation.</title>
        <authorList>
            <consortium name="The Broad Institute Genomics Platform"/>
            <consortium name="The Broad Institute Genome Sequencing Center for Infectious Disease"/>
            <person name="Wu L."/>
            <person name="Ma J."/>
        </authorList>
    </citation>
    <scope>NUCLEOTIDE SEQUENCE [LARGE SCALE GENOMIC DNA]</scope>
    <source>
        <strain evidence="3">CECT 7649</strain>
    </source>
</reference>
<dbReference type="InterPro" id="IPR027051">
    <property type="entry name" value="XdhC_Rossmann_dom"/>
</dbReference>
<dbReference type="Proteomes" id="UP001596496">
    <property type="component" value="Unassembled WGS sequence"/>
</dbReference>
<dbReference type="InterPro" id="IPR052698">
    <property type="entry name" value="MoCofactor_Util/Proc"/>
</dbReference>
<name>A0ABW2PBX3_9ACTN</name>
<evidence type="ECO:0000259" key="1">
    <source>
        <dbReference type="Pfam" id="PF13478"/>
    </source>
</evidence>
<organism evidence="2 3">
    <name type="scientific">Sphaerisporangium rhizosphaerae</name>
    <dbReference type="NCBI Taxonomy" id="2269375"/>
    <lineage>
        <taxon>Bacteria</taxon>
        <taxon>Bacillati</taxon>
        <taxon>Actinomycetota</taxon>
        <taxon>Actinomycetes</taxon>
        <taxon>Streptosporangiales</taxon>
        <taxon>Streptosporangiaceae</taxon>
        <taxon>Sphaerisporangium</taxon>
    </lineage>
</organism>
<dbReference type="Gene3D" id="3.40.50.720">
    <property type="entry name" value="NAD(P)-binding Rossmann-like Domain"/>
    <property type="match status" value="1"/>
</dbReference>
<evidence type="ECO:0000313" key="3">
    <source>
        <dbReference type="Proteomes" id="UP001596496"/>
    </source>
</evidence>
<protein>
    <submittedName>
        <fullName evidence="2">XdhC family protein</fullName>
    </submittedName>
</protein>
<keyword evidence="3" id="KW-1185">Reference proteome</keyword>